<dbReference type="Pfam" id="PF02623">
    <property type="entry name" value="FliW"/>
    <property type="match status" value="1"/>
</dbReference>
<dbReference type="Proteomes" id="UP000015559">
    <property type="component" value="Chromosome"/>
</dbReference>
<name>S6AEV2_SULDS</name>
<evidence type="ECO:0000313" key="5">
    <source>
        <dbReference type="EMBL" id="BAN34346.1"/>
    </source>
</evidence>
<evidence type="ECO:0000313" key="6">
    <source>
        <dbReference type="Proteomes" id="UP000015559"/>
    </source>
</evidence>
<organism evidence="5 6">
    <name type="scientific">Sulfuricella denitrificans (strain DSM 22764 / NBRC 105220 / skB26)</name>
    <dbReference type="NCBI Taxonomy" id="1163617"/>
    <lineage>
        <taxon>Bacteria</taxon>
        <taxon>Pseudomonadati</taxon>
        <taxon>Pseudomonadota</taxon>
        <taxon>Betaproteobacteria</taxon>
        <taxon>Nitrosomonadales</taxon>
        <taxon>Sulfuricellaceae</taxon>
        <taxon>Sulfuricella</taxon>
    </lineage>
</organism>
<dbReference type="GO" id="GO:0006417">
    <property type="term" value="P:regulation of translation"/>
    <property type="evidence" value="ECO:0007669"/>
    <property type="project" value="UniProtKB-KW"/>
</dbReference>
<dbReference type="GO" id="GO:0005737">
    <property type="term" value="C:cytoplasm"/>
    <property type="evidence" value="ECO:0007669"/>
    <property type="project" value="UniProtKB-SubCell"/>
</dbReference>
<dbReference type="RefSeq" id="WP_009206708.1">
    <property type="nucleotide sequence ID" value="NC_022357.1"/>
</dbReference>
<dbReference type="InterPro" id="IPR003775">
    <property type="entry name" value="Flagellar_assembly_factor_FliW"/>
</dbReference>
<evidence type="ECO:0000256" key="4">
    <source>
        <dbReference type="HAMAP-Rule" id="MF_01185"/>
    </source>
</evidence>
<comment type="subcellular location">
    <subcellularLocation>
        <location evidence="4">Cytoplasm</location>
    </subcellularLocation>
</comment>
<dbReference type="HOGENOM" id="CLU_112356_0_1_4"/>
<evidence type="ECO:0000256" key="2">
    <source>
        <dbReference type="ARBA" id="ARBA00022795"/>
    </source>
</evidence>
<keyword evidence="3 4" id="KW-0810">Translation regulation</keyword>
<reference evidence="5 6" key="1">
    <citation type="journal article" date="2012" name="Appl. Environ. Microbiol.">
        <title>Draft genome sequence of a psychrotolerant sulfur-oxidizing bacterium, Sulfuricella denitrificans skB26, and proteomic insights into cold adaptation.</title>
        <authorList>
            <person name="Watanabe T."/>
            <person name="Kojima H."/>
            <person name="Fukui M."/>
        </authorList>
    </citation>
    <scope>NUCLEOTIDE SEQUENCE [LARGE SCALE GENOMIC DNA]</scope>
    <source>
        <strain evidence="6">skB26</strain>
    </source>
</reference>
<keyword evidence="6" id="KW-1185">Reference proteome</keyword>
<comment type="subunit">
    <text evidence="4">Interacts with translational regulator CsrA and flagellin(s).</text>
</comment>
<keyword evidence="5" id="KW-0969">Cilium</keyword>
<dbReference type="PANTHER" id="PTHR39190">
    <property type="entry name" value="FLAGELLAR ASSEMBLY FACTOR FLIW"/>
    <property type="match status" value="1"/>
</dbReference>
<keyword evidence="1 4" id="KW-0963">Cytoplasm</keyword>
<dbReference type="HAMAP" id="MF_01185">
    <property type="entry name" value="FliW"/>
    <property type="match status" value="1"/>
</dbReference>
<dbReference type="EMBL" id="AP013066">
    <property type="protein sequence ID" value="BAN34346.1"/>
    <property type="molecule type" value="Genomic_DNA"/>
</dbReference>
<gene>
    <name evidence="4" type="primary">fliW</name>
    <name evidence="5" type="ORF">SCD_n00498</name>
</gene>
<dbReference type="STRING" id="1163617.SCD_n00498"/>
<dbReference type="Gene3D" id="2.30.290.10">
    <property type="entry name" value="BH3618-like"/>
    <property type="match status" value="1"/>
</dbReference>
<dbReference type="SUPFAM" id="SSF141457">
    <property type="entry name" value="BH3618-like"/>
    <property type="match status" value="1"/>
</dbReference>
<protein>
    <recommendedName>
        <fullName evidence="4">Flagellar assembly factor FliW</fullName>
    </recommendedName>
</protein>
<dbReference type="GO" id="GO:0044780">
    <property type="term" value="P:bacterial-type flagellum assembly"/>
    <property type="evidence" value="ECO:0007669"/>
    <property type="project" value="UniProtKB-UniRule"/>
</dbReference>
<keyword evidence="5" id="KW-0966">Cell projection</keyword>
<comment type="function">
    <text evidence="4">Acts as an anti-CsrA protein, binds CsrA and prevents it from repressing translation of its target genes, one of which is flagellin. Binds to flagellin and participates in the assembly of the flagellum.</text>
</comment>
<dbReference type="OrthoDB" id="9801235at2"/>
<evidence type="ECO:0000256" key="1">
    <source>
        <dbReference type="ARBA" id="ARBA00022490"/>
    </source>
</evidence>
<dbReference type="KEGG" id="sdr:SCD_n00498"/>
<keyword evidence="5" id="KW-0282">Flagellum</keyword>
<accession>S6AEV2</accession>
<dbReference type="InterPro" id="IPR024046">
    <property type="entry name" value="Flagellar_assmbl_FliW_dom_sf"/>
</dbReference>
<dbReference type="AlphaFoldDB" id="S6AEV2"/>
<dbReference type="PANTHER" id="PTHR39190:SF1">
    <property type="entry name" value="FLAGELLAR ASSEMBLY FACTOR FLIW"/>
    <property type="match status" value="1"/>
</dbReference>
<evidence type="ECO:0000256" key="3">
    <source>
        <dbReference type="ARBA" id="ARBA00022845"/>
    </source>
</evidence>
<proteinExistence type="inferred from homology"/>
<sequence length="151" mass="16802">MKFHSTQFGTQEVDPESILTFPNGMPGFEGSTRYKLFHIEENTEQPVVVHWLQSIDEPDVAFALVDPALFGLNYEFVLTDEEEQLLKMESVEDIAVLLMAYKPEPDAVSKASINANINGPIVLNMRARLGLQKILVGLEADITLKSKKPAA</sequence>
<comment type="similarity">
    <text evidence="4">Belongs to the FliW family.</text>
</comment>
<keyword evidence="4" id="KW-0143">Chaperone</keyword>
<keyword evidence="2 4" id="KW-1005">Bacterial flagellum biogenesis</keyword>
<dbReference type="eggNOG" id="COG1699">
    <property type="taxonomic scope" value="Bacteria"/>
</dbReference>